<evidence type="ECO:0000256" key="2">
    <source>
        <dbReference type="ARBA" id="ARBA00006193"/>
    </source>
</evidence>
<dbReference type="GO" id="GO:0016020">
    <property type="term" value="C:membrane"/>
    <property type="evidence" value="ECO:0007669"/>
    <property type="project" value="UniProtKB-SubCell"/>
</dbReference>
<keyword evidence="5 7" id="KW-1133">Transmembrane helix</keyword>
<evidence type="ECO:0000256" key="1">
    <source>
        <dbReference type="ARBA" id="ARBA00004141"/>
    </source>
</evidence>
<dbReference type="PANTHER" id="PTHR43881:SF1">
    <property type="entry name" value="GAMMA-GLUTAMYLTRANSPEPTIDASE (AFU_ORTHOLOGUE AFUA_4G13580)"/>
    <property type="match status" value="1"/>
</dbReference>
<dbReference type="PRINTS" id="PR01210">
    <property type="entry name" value="GGTRANSPTASE"/>
</dbReference>
<evidence type="ECO:0000256" key="7">
    <source>
        <dbReference type="SAM" id="Phobius"/>
    </source>
</evidence>
<dbReference type="AlphaFoldDB" id="A0A315VCF3"/>
<dbReference type="InterPro" id="IPR043138">
    <property type="entry name" value="GGT_lsub"/>
</dbReference>
<evidence type="ECO:0000256" key="5">
    <source>
        <dbReference type="ARBA" id="ARBA00022989"/>
    </source>
</evidence>
<reference evidence="8 9" key="1">
    <citation type="journal article" date="2018" name="G3 (Bethesda)">
        <title>A High-Quality Reference Genome for the Invasive Mosquitofish Gambusia affinis Using a Chicago Library.</title>
        <authorList>
            <person name="Hoffberg S.L."/>
            <person name="Troendle N.J."/>
            <person name="Glenn T.C."/>
            <person name="Mahmud O."/>
            <person name="Louha S."/>
            <person name="Chalopin D."/>
            <person name="Bennetzen J.L."/>
            <person name="Mauricio R."/>
        </authorList>
    </citation>
    <scope>NUCLEOTIDE SEQUENCE [LARGE SCALE GENOMIC DNA]</scope>
    <source>
        <strain evidence="8">NE01/NJP1002.9</strain>
        <tissue evidence="8">Muscle</tissue>
    </source>
</reference>
<keyword evidence="9" id="KW-1185">Reference proteome</keyword>
<organism evidence="8 9">
    <name type="scientific">Gambusia affinis</name>
    <name type="common">Western mosquitofish</name>
    <name type="synonym">Heterandria affinis</name>
    <dbReference type="NCBI Taxonomy" id="33528"/>
    <lineage>
        <taxon>Eukaryota</taxon>
        <taxon>Metazoa</taxon>
        <taxon>Chordata</taxon>
        <taxon>Craniata</taxon>
        <taxon>Vertebrata</taxon>
        <taxon>Euteleostomi</taxon>
        <taxon>Actinopterygii</taxon>
        <taxon>Neopterygii</taxon>
        <taxon>Teleostei</taxon>
        <taxon>Neoteleostei</taxon>
        <taxon>Acanthomorphata</taxon>
        <taxon>Ovalentaria</taxon>
        <taxon>Atherinomorphae</taxon>
        <taxon>Cyprinodontiformes</taxon>
        <taxon>Poeciliidae</taxon>
        <taxon>Poeciliinae</taxon>
        <taxon>Gambusia</taxon>
    </lineage>
</organism>
<comment type="subcellular location">
    <subcellularLocation>
        <location evidence="1">Membrane</location>
        <topology evidence="1">Multi-pass membrane protein</topology>
    </subcellularLocation>
</comment>
<sequence>MRLYSSKIIRAETGGEWRSVLEVNSAAWTLTPPQQPQQSPHSAPSRPFITCTAHRAIWIKPTTSSTQNRPRSQYASKVPNLVCDVALIHNLPAGEEEQDVAEHTHDGERHQADAQAFSEAARTHSDYEASNAGPRLLRGMKADLPFSSRRSPVLCLHGCVASSQPLASAVGLDVLKRGGNAADAAVAMAAALAVTEPCSTGLGGDAFCLFYDGKTGEIRGINGSGRSPRTLTLDFLEGLGYSAEAPPSVFDALNVTVPGAPALWCDTVQLFGSQKLSLQEVLSGAATLAEEGFPVAGVTAHHWKKWAAALGESGKELGADLLIGGRPPKHGEVFKNTAMAQTIKELGEQGKPGFYQGRVAQAIVDVISQNGGVMTLEDLSSHDSEVVSPISTDYKVGNPSRLSCLCLHSPGVRLWELPPNGQGLVALLLLNILENFPLLKGSDTVYFCVIDSQRNACSFVNSTYMGFGTGLVPKDCGFSLQVFCRGGYCSLFRNRGANFSLQRGHVNCVAGGKRPYHTIIPALLTDSEKPQLLAALGVMGAFMQPQGHIQVLLNMVEFGMDPQQALDAPRVFVEYDNKTGQWLVNLEEGIDQEVAEELKRRGHRVNWPVTGHQRAQFGRGQIITVGDWWSHSIPQTGSPPRVLILANLLLLFPMGEITYMQQDRLASYIWYFGGLGGGGLLVTGGHNSSDYIHVLVEAVRLAQTDAFCYLGDAAHVTVPTESLLAKSYSQQRARHISMDRCMCGSVLAAIVGLLGSGYCFVISGLALVQGPHCFTFYGWSYPFADQRGRYLLQPEIWSRCLQPINIVEWNVTLLCVLLGLAVLEFIICLLQLGNGLVNAICRPCCYKQEYSLNA</sequence>
<protein>
    <recommendedName>
        <fullName evidence="10">Gamma-glutamyltransferase YwrD</fullName>
    </recommendedName>
</protein>
<dbReference type="Pfam" id="PF01019">
    <property type="entry name" value="G_glu_transpept"/>
    <property type="match status" value="2"/>
</dbReference>
<feature type="transmembrane region" description="Helical" evidence="7">
    <location>
        <begin position="811"/>
        <end position="832"/>
    </location>
</feature>
<feature type="transmembrane region" description="Helical" evidence="7">
    <location>
        <begin position="741"/>
        <end position="768"/>
    </location>
</feature>
<dbReference type="Pfam" id="PF05805">
    <property type="entry name" value="L6_membrane"/>
    <property type="match status" value="2"/>
</dbReference>
<dbReference type="SUPFAM" id="SSF56235">
    <property type="entry name" value="N-terminal nucleophile aminohydrolases (Ntn hydrolases)"/>
    <property type="match status" value="2"/>
</dbReference>
<dbReference type="STRING" id="33528.ENSGAFP00000015266"/>
<dbReference type="Gene3D" id="3.60.20.40">
    <property type="match status" value="1"/>
</dbReference>
<proteinExistence type="inferred from homology"/>
<comment type="caution">
    <text evidence="8">The sequence shown here is derived from an EMBL/GenBank/DDBJ whole genome shotgun (WGS) entry which is preliminary data.</text>
</comment>
<comment type="similarity">
    <text evidence="3">Belongs to the gamma-glutamyltransferase family.</text>
</comment>
<accession>A0A315VCF3</accession>
<dbReference type="InterPro" id="IPR029055">
    <property type="entry name" value="Ntn_hydrolases_N"/>
</dbReference>
<evidence type="ECO:0008006" key="10">
    <source>
        <dbReference type="Google" id="ProtNLM"/>
    </source>
</evidence>
<dbReference type="InterPro" id="IPR008661">
    <property type="entry name" value="L6_membrane"/>
</dbReference>
<evidence type="ECO:0000313" key="9">
    <source>
        <dbReference type="Proteomes" id="UP000250572"/>
    </source>
</evidence>
<evidence type="ECO:0000256" key="3">
    <source>
        <dbReference type="ARBA" id="ARBA00009381"/>
    </source>
</evidence>
<keyword evidence="6 7" id="KW-0472">Membrane</keyword>
<evidence type="ECO:0000256" key="4">
    <source>
        <dbReference type="ARBA" id="ARBA00022692"/>
    </source>
</evidence>
<gene>
    <name evidence="8" type="ORF">CCH79_00009494</name>
</gene>
<dbReference type="Gene3D" id="1.10.246.130">
    <property type="match status" value="1"/>
</dbReference>
<name>A0A315VCF3_GAMAF</name>
<comment type="similarity">
    <text evidence="2">Belongs to the L6 tetraspanin family.</text>
</comment>
<dbReference type="Proteomes" id="UP000250572">
    <property type="component" value="Unassembled WGS sequence"/>
</dbReference>
<evidence type="ECO:0000313" key="8">
    <source>
        <dbReference type="EMBL" id="PWA21090.1"/>
    </source>
</evidence>
<dbReference type="InterPro" id="IPR043137">
    <property type="entry name" value="GGT_ssub_C"/>
</dbReference>
<dbReference type="InterPro" id="IPR052896">
    <property type="entry name" value="GGT-like_enzyme"/>
</dbReference>
<dbReference type="EMBL" id="NHOQ01001911">
    <property type="protein sequence ID" value="PWA21090.1"/>
    <property type="molecule type" value="Genomic_DNA"/>
</dbReference>
<keyword evidence="4 7" id="KW-0812">Transmembrane</keyword>
<evidence type="ECO:0000256" key="6">
    <source>
        <dbReference type="ARBA" id="ARBA00023136"/>
    </source>
</evidence>
<dbReference type="PANTHER" id="PTHR43881">
    <property type="entry name" value="GAMMA-GLUTAMYLTRANSPEPTIDASE (AFU_ORTHOLOGUE AFUA_4G13580)"/>
    <property type="match status" value="1"/>
</dbReference>